<dbReference type="Proteomes" id="UP000789508">
    <property type="component" value="Unassembled WGS sequence"/>
</dbReference>
<dbReference type="OrthoDB" id="2494744at2759"/>
<reference evidence="1" key="1">
    <citation type="submission" date="2021-06" db="EMBL/GenBank/DDBJ databases">
        <authorList>
            <person name="Kallberg Y."/>
            <person name="Tangrot J."/>
            <person name="Rosling A."/>
        </authorList>
    </citation>
    <scope>NUCLEOTIDE SEQUENCE</scope>
    <source>
        <strain evidence="1">FL130A</strain>
    </source>
</reference>
<dbReference type="AlphaFoldDB" id="A0A9N9HUJ7"/>
<proteinExistence type="predicted"/>
<dbReference type="EMBL" id="CAJVPS010021128">
    <property type="protein sequence ID" value="CAG8706500.1"/>
    <property type="molecule type" value="Genomic_DNA"/>
</dbReference>
<sequence length="344" mass="40256">QAQLSSLALTLQKNLNHLSFDSSFLKLRLQQLQDAANTNMSILSQLPVFPTIQTYTQTCQMILALPALELQTSCYRDNWPLPKEFIGTPINQILLDHPKASYFKEKLNNHKVFSVEQFLNTTNTELLEWNNFHHNIKKIPRGRCSRWFHTIQDLIAGKNPDTNNDKYLSNDREQPAHSSKVSSSIQLYSIWMLYQLLAFTHKQQYAYLLLILRTLTYDQEITATFDKGTKFQKITNTIFSLDSAPQQFLHNYFVPRLFNNPCIYLLKNILKQVHQINNRLVWFNQQRITTWHTSQENINWTQTLQYITYGERPLALNTDSSSSAIKNFKVKLISEELPVYLLLH</sequence>
<evidence type="ECO:0000313" key="1">
    <source>
        <dbReference type="EMBL" id="CAG8706500.1"/>
    </source>
</evidence>
<name>A0A9N9HUJ7_9GLOM</name>
<feature type="non-terminal residue" evidence="1">
    <location>
        <position position="1"/>
    </location>
</feature>
<gene>
    <name evidence="1" type="ORF">ALEPTO_LOCUS11764</name>
</gene>
<keyword evidence="2" id="KW-1185">Reference proteome</keyword>
<protein>
    <submittedName>
        <fullName evidence="1">5241_t:CDS:1</fullName>
    </submittedName>
</protein>
<organism evidence="1 2">
    <name type="scientific">Ambispora leptoticha</name>
    <dbReference type="NCBI Taxonomy" id="144679"/>
    <lineage>
        <taxon>Eukaryota</taxon>
        <taxon>Fungi</taxon>
        <taxon>Fungi incertae sedis</taxon>
        <taxon>Mucoromycota</taxon>
        <taxon>Glomeromycotina</taxon>
        <taxon>Glomeromycetes</taxon>
        <taxon>Archaeosporales</taxon>
        <taxon>Ambisporaceae</taxon>
        <taxon>Ambispora</taxon>
    </lineage>
</organism>
<evidence type="ECO:0000313" key="2">
    <source>
        <dbReference type="Proteomes" id="UP000789508"/>
    </source>
</evidence>
<accession>A0A9N9HUJ7</accession>
<comment type="caution">
    <text evidence="1">The sequence shown here is derived from an EMBL/GenBank/DDBJ whole genome shotgun (WGS) entry which is preliminary data.</text>
</comment>